<gene>
    <name evidence="1" type="ORF">BDM02DRAFT_3270005</name>
</gene>
<sequence length="887" mass="98991">MSTHDRQTTPPQDPEKVQAHLKSQQSTKPNKGSSASGQLLGKVRKETVKLGINTDMNQRKYCDPEDMIRFLLALCCQDEPSTTPVARGQVLDDCFEVCWREVIPVANSDELRQRLDDYKSSSSTYEWDMYLPFTEALNYALEHLSNIRVNGLPKFKTHIAFVPCNKGVTSGRSLQGSSFKPDIAVMSLQDAREFHGLNQLDTPKASQFIGEITGKSPPGFVSWKTVLSAVEVKRKKDASDWASLKVFNYQERQVNVMRDADQRLDEEPDTPQPTTPVSSATLVSTKRSASAAGMEAGTEIPSSKRQRVQDSIKAATQALAAQNGIYAAEKFSDSFSISHVLNLLVENDCLWISWIDREGAIFSSGFSFFKNLPLTLVLLLVLQRFGPRQWGHIPELTTPNHTISLHPVNDDKTLGKDEIVVNFYPEDKVHSSWSLLGRATTVVGANRKVENDSGNAEGECVEVQGETKDGAVGGAPRKDLEDVQQTKGGAGKDAGSGNDTSSAGTTEYNPSDAMNDPAVVEAFRAYNQARDAYRGASSNIAKAHDLVLKVSWPEASRPEEWKIIGHAQTLGKTDKFIEGHIPVVYHTRDFGQYSTCHIRDFLGIKPAESEGSGTRTLRLIVMKRLQPIYDLDGEQFWNAFWQCVACHYRLWVNGIHHGDISYNNLMYDVPGKTGDPVGIINDFDLATWVDHSTTNNDRTGTIPFMAIDLLDGGLDDCIPRLYRHDMESFVWVLAFITVARITYGDRTIKISPLPKVDTWFKDKDLPERDAHISSKRLFHLEYGHSQRVSGRYYRYRSVVQQMIRHWDSFHQSLRDIKYTPRPELPIPMIEEPITRVPEVDDPMGSLTMFIGTVEVLLGGQGAVEGFTEVKALLLEVIETSATAVKAV</sequence>
<evidence type="ECO:0000313" key="2">
    <source>
        <dbReference type="Proteomes" id="UP000886501"/>
    </source>
</evidence>
<comment type="caution">
    <text evidence="1">The sequence shown here is derived from an EMBL/GenBank/DDBJ whole genome shotgun (WGS) entry which is preliminary data.</text>
</comment>
<protein>
    <submittedName>
        <fullName evidence="1">Uncharacterized protein</fullName>
    </submittedName>
</protein>
<dbReference type="EMBL" id="MU118027">
    <property type="protein sequence ID" value="KAF9647703.1"/>
    <property type="molecule type" value="Genomic_DNA"/>
</dbReference>
<organism evidence="1 2">
    <name type="scientific">Thelephora ganbajun</name>
    <name type="common">Ganba fungus</name>
    <dbReference type="NCBI Taxonomy" id="370292"/>
    <lineage>
        <taxon>Eukaryota</taxon>
        <taxon>Fungi</taxon>
        <taxon>Dikarya</taxon>
        <taxon>Basidiomycota</taxon>
        <taxon>Agaricomycotina</taxon>
        <taxon>Agaricomycetes</taxon>
        <taxon>Thelephorales</taxon>
        <taxon>Thelephoraceae</taxon>
        <taxon>Thelephora</taxon>
    </lineage>
</organism>
<dbReference type="Proteomes" id="UP000886501">
    <property type="component" value="Unassembled WGS sequence"/>
</dbReference>
<reference evidence="1" key="2">
    <citation type="journal article" date="2020" name="Nat. Commun.">
        <title>Large-scale genome sequencing of mycorrhizal fungi provides insights into the early evolution of symbiotic traits.</title>
        <authorList>
            <person name="Miyauchi S."/>
            <person name="Kiss E."/>
            <person name="Kuo A."/>
            <person name="Drula E."/>
            <person name="Kohler A."/>
            <person name="Sanchez-Garcia M."/>
            <person name="Morin E."/>
            <person name="Andreopoulos B."/>
            <person name="Barry K.W."/>
            <person name="Bonito G."/>
            <person name="Buee M."/>
            <person name="Carver A."/>
            <person name="Chen C."/>
            <person name="Cichocki N."/>
            <person name="Clum A."/>
            <person name="Culley D."/>
            <person name="Crous P.W."/>
            <person name="Fauchery L."/>
            <person name="Girlanda M."/>
            <person name="Hayes R.D."/>
            <person name="Keri Z."/>
            <person name="LaButti K."/>
            <person name="Lipzen A."/>
            <person name="Lombard V."/>
            <person name="Magnuson J."/>
            <person name="Maillard F."/>
            <person name="Murat C."/>
            <person name="Nolan M."/>
            <person name="Ohm R.A."/>
            <person name="Pangilinan J."/>
            <person name="Pereira M.F."/>
            <person name="Perotto S."/>
            <person name="Peter M."/>
            <person name="Pfister S."/>
            <person name="Riley R."/>
            <person name="Sitrit Y."/>
            <person name="Stielow J.B."/>
            <person name="Szollosi G."/>
            <person name="Zifcakova L."/>
            <person name="Stursova M."/>
            <person name="Spatafora J.W."/>
            <person name="Tedersoo L."/>
            <person name="Vaario L.M."/>
            <person name="Yamada A."/>
            <person name="Yan M."/>
            <person name="Wang P."/>
            <person name="Xu J."/>
            <person name="Bruns T."/>
            <person name="Baldrian P."/>
            <person name="Vilgalys R."/>
            <person name="Dunand C."/>
            <person name="Henrissat B."/>
            <person name="Grigoriev I.V."/>
            <person name="Hibbett D."/>
            <person name="Nagy L.G."/>
            <person name="Martin F.M."/>
        </authorList>
    </citation>
    <scope>NUCLEOTIDE SEQUENCE</scope>
    <source>
        <strain evidence="1">P2</strain>
    </source>
</reference>
<keyword evidence="2" id="KW-1185">Reference proteome</keyword>
<accession>A0ACB6ZE38</accession>
<reference evidence="1" key="1">
    <citation type="submission" date="2019-10" db="EMBL/GenBank/DDBJ databases">
        <authorList>
            <consortium name="DOE Joint Genome Institute"/>
            <person name="Kuo A."/>
            <person name="Miyauchi S."/>
            <person name="Kiss E."/>
            <person name="Drula E."/>
            <person name="Kohler A."/>
            <person name="Sanchez-Garcia M."/>
            <person name="Andreopoulos B."/>
            <person name="Barry K.W."/>
            <person name="Bonito G."/>
            <person name="Buee M."/>
            <person name="Carver A."/>
            <person name="Chen C."/>
            <person name="Cichocki N."/>
            <person name="Clum A."/>
            <person name="Culley D."/>
            <person name="Crous P.W."/>
            <person name="Fauchery L."/>
            <person name="Girlanda M."/>
            <person name="Hayes R."/>
            <person name="Keri Z."/>
            <person name="Labutti K."/>
            <person name="Lipzen A."/>
            <person name="Lombard V."/>
            <person name="Magnuson J."/>
            <person name="Maillard F."/>
            <person name="Morin E."/>
            <person name="Murat C."/>
            <person name="Nolan M."/>
            <person name="Ohm R."/>
            <person name="Pangilinan J."/>
            <person name="Pereira M."/>
            <person name="Perotto S."/>
            <person name="Peter M."/>
            <person name="Riley R."/>
            <person name="Sitrit Y."/>
            <person name="Stielow B."/>
            <person name="Szollosi G."/>
            <person name="Zifcakova L."/>
            <person name="Stursova M."/>
            <person name="Spatafora J.W."/>
            <person name="Tedersoo L."/>
            <person name="Vaario L.-M."/>
            <person name="Yamada A."/>
            <person name="Yan M."/>
            <person name="Wang P."/>
            <person name="Xu J."/>
            <person name="Bruns T."/>
            <person name="Baldrian P."/>
            <person name="Vilgalys R."/>
            <person name="Henrissat B."/>
            <person name="Grigoriev I.V."/>
            <person name="Hibbett D."/>
            <person name="Nagy L.G."/>
            <person name="Martin F.M."/>
        </authorList>
    </citation>
    <scope>NUCLEOTIDE SEQUENCE</scope>
    <source>
        <strain evidence="1">P2</strain>
    </source>
</reference>
<evidence type="ECO:0000313" key="1">
    <source>
        <dbReference type="EMBL" id="KAF9647703.1"/>
    </source>
</evidence>
<proteinExistence type="predicted"/>
<name>A0ACB6ZE38_THEGA</name>